<gene>
    <name evidence="1" type="ORF">UX56_C0023G0008</name>
</gene>
<proteinExistence type="predicted"/>
<evidence type="ECO:0000313" key="2">
    <source>
        <dbReference type="Proteomes" id="UP000034391"/>
    </source>
</evidence>
<reference evidence="1 2" key="1">
    <citation type="journal article" date="2015" name="Nature">
        <title>rRNA introns, odd ribosomes, and small enigmatic genomes across a large radiation of phyla.</title>
        <authorList>
            <person name="Brown C.T."/>
            <person name="Hug L.A."/>
            <person name="Thomas B.C."/>
            <person name="Sharon I."/>
            <person name="Castelle C.J."/>
            <person name="Singh A."/>
            <person name="Wilkins M.J."/>
            <person name="Williams K.H."/>
            <person name="Banfield J.F."/>
        </authorList>
    </citation>
    <scope>NUCLEOTIDE SEQUENCE [LARGE SCALE GENOMIC DNA]</scope>
</reference>
<evidence type="ECO:0000313" key="1">
    <source>
        <dbReference type="EMBL" id="KKU40940.1"/>
    </source>
</evidence>
<protein>
    <submittedName>
        <fullName evidence="1">Uncharacterized protein</fullName>
    </submittedName>
</protein>
<comment type="caution">
    <text evidence="1">The sequence shown here is derived from an EMBL/GenBank/DDBJ whole genome shotgun (WGS) entry which is preliminary data.</text>
</comment>
<organism evidence="1 2">
    <name type="scientific">Candidatus Azambacteria bacterium GW2011_GWD2_46_48</name>
    <dbReference type="NCBI Taxonomy" id="1618623"/>
    <lineage>
        <taxon>Bacteria</taxon>
        <taxon>Candidatus Azamiibacteriota</taxon>
    </lineage>
</organism>
<sequence length="50" mass="5821">MTQVGLDNTRDVPLLSAREVGHYQFNNNRKEKAEMEDKNRIDEIQIAGEF</sequence>
<dbReference type="Proteomes" id="UP000034391">
    <property type="component" value="Unassembled WGS sequence"/>
</dbReference>
<dbReference type="EMBL" id="LCMR01000023">
    <property type="protein sequence ID" value="KKU40940.1"/>
    <property type="molecule type" value="Genomic_DNA"/>
</dbReference>
<accession>A0A0G1T6D0</accession>
<name>A0A0G1T6D0_9BACT</name>
<dbReference type="AlphaFoldDB" id="A0A0G1T6D0"/>